<comment type="caution">
    <text evidence="1">The sequence shown here is derived from an EMBL/GenBank/DDBJ whole genome shotgun (WGS) entry which is preliminary data.</text>
</comment>
<name>A0A0P7YP75_9CYAN</name>
<accession>A0A0P7YP75</accession>
<gene>
    <name evidence="1" type="ORF">HLUCCA11_23070</name>
</gene>
<sequence>MNTSHHLVQCPKCHCPVRFDRLKNHLKKVHHEQEFAADSEGSIQQNSEASAALTVDKIKQVESVIGSWLKGQKSYSCNSKNVTILTIMALERFMKYSLYEINDICVNNFPRELYETGTKRLEVTYEQMMDHIYETLMPYSKYYIDWITGNQYYFENNESDGYVKSHSCKSVDRMDGSKYIGYYRREYQNSRFGSFPAHDDYSEDSWADGNTWE</sequence>
<proteinExistence type="predicted"/>
<dbReference type="AlphaFoldDB" id="A0A0P7YP75"/>
<protein>
    <submittedName>
        <fullName evidence="1">Uncharacterized protein</fullName>
    </submittedName>
</protein>
<dbReference type="Proteomes" id="UP000050465">
    <property type="component" value="Unassembled WGS sequence"/>
</dbReference>
<evidence type="ECO:0000313" key="2">
    <source>
        <dbReference type="Proteomes" id="UP000050465"/>
    </source>
</evidence>
<evidence type="ECO:0000313" key="1">
    <source>
        <dbReference type="EMBL" id="KPQ31747.1"/>
    </source>
</evidence>
<organism evidence="1 2">
    <name type="scientific">Phormidesmis priestleyi Ana</name>
    <dbReference type="NCBI Taxonomy" id="1666911"/>
    <lineage>
        <taxon>Bacteria</taxon>
        <taxon>Bacillati</taxon>
        <taxon>Cyanobacteriota</taxon>
        <taxon>Cyanophyceae</taxon>
        <taxon>Leptolyngbyales</taxon>
        <taxon>Leptolyngbyaceae</taxon>
        <taxon>Phormidesmis</taxon>
    </lineage>
</organism>
<reference evidence="1 2" key="1">
    <citation type="submission" date="2015-09" db="EMBL/GenBank/DDBJ databases">
        <title>Identification and resolution of microdiversity through metagenomic sequencing of parallel consortia.</title>
        <authorList>
            <person name="Nelson W.C."/>
            <person name="Romine M.F."/>
            <person name="Lindemann S.R."/>
        </authorList>
    </citation>
    <scope>NUCLEOTIDE SEQUENCE [LARGE SCALE GENOMIC DNA]</scope>
    <source>
        <strain evidence="1">Ana</strain>
    </source>
</reference>
<dbReference type="EMBL" id="LJZR01000085">
    <property type="protein sequence ID" value="KPQ31747.1"/>
    <property type="molecule type" value="Genomic_DNA"/>
</dbReference>